<dbReference type="InterPro" id="IPR046857">
    <property type="entry name" value="Gemin6_Sm-like_dom"/>
</dbReference>
<proteinExistence type="predicted"/>
<evidence type="ECO:0000256" key="2">
    <source>
        <dbReference type="ARBA" id="ARBA00004642"/>
    </source>
</evidence>
<dbReference type="RefSeq" id="XP_017567527.1">
    <property type="nucleotide sequence ID" value="XM_017712038.2"/>
</dbReference>
<dbReference type="CTD" id="79833"/>
<dbReference type="CDD" id="cd11676">
    <property type="entry name" value="Gemin6"/>
    <property type="match status" value="1"/>
</dbReference>
<dbReference type="Pfam" id="PF20417">
    <property type="entry name" value="Gemin6_C"/>
    <property type="match status" value="1"/>
</dbReference>
<evidence type="ECO:0000256" key="8">
    <source>
        <dbReference type="ARBA" id="ARBA00034695"/>
    </source>
</evidence>
<keyword evidence="14" id="KW-1185">Reference proteome</keyword>
<evidence type="ECO:0000256" key="10">
    <source>
        <dbReference type="ARBA" id="ARBA00065613"/>
    </source>
</evidence>
<feature type="domain" description="AD" evidence="12">
    <location>
        <begin position="77"/>
        <end position="172"/>
    </location>
</feature>
<keyword evidence="6" id="KW-0508">mRNA splicing</keyword>
<evidence type="ECO:0000313" key="13">
    <source>
        <dbReference type="Ensembl" id="ENSPNAP00000073043.1"/>
    </source>
</evidence>
<protein>
    <recommendedName>
        <fullName evidence="11">Gem-associated protein 6</fullName>
    </recommendedName>
</protein>
<dbReference type="PANTHER" id="PTHR14710:SF2">
    <property type="entry name" value="GEM-ASSOCIATED PROTEIN 6"/>
    <property type="match status" value="1"/>
</dbReference>
<gene>
    <name evidence="13" type="primary">GEMIN6</name>
</gene>
<evidence type="ECO:0000256" key="4">
    <source>
        <dbReference type="ARBA" id="ARBA00022553"/>
    </source>
</evidence>
<keyword evidence="5" id="KW-0507">mRNA processing</keyword>
<dbReference type="GO" id="GO:0097504">
    <property type="term" value="C:Gemini of Cajal bodies"/>
    <property type="evidence" value="ECO:0007669"/>
    <property type="project" value="UniProtKB-SubCell"/>
</dbReference>
<dbReference type="InterPro" id="IPR046856">
    <property type="entry name" value="Gemin6_C"/>
</dbReference>
<dbReference type="GO" id="GO:0000245">
    <property type="term" value="P:spliceosomal complex assembly"/>
    <property type="evidence" value="ECO:0007669"/>
    <property type="project" value="InterPro"/>
</dbReference>
<dbReference type="GeneID" id="108435904"/>
<evidence type="ECO:0000256" key="6">
    <source>
        <dbReference type="ARBA" id="ARBA00023187"/>
    </source>
</evidence>
<evidence type="ECO:0000256" key="11">
    <source>
        <dbReference type="ARBA" id="ARBA00067670"/>
    </source>
</evidence>
<evidence type="ECO:0000313" key="14">
    <source>
        <dbReference type="Proteomes" id="UP001501920"/>
    </source>
</evidence>
<dbReference type="PANTHER" id="PTHR14710">
    <property type="entry name" value="GEM-ASSOCIATED PROTEIN 6"/>
    <property type="match status" value="1"/>
</dbReference>
<reference evidence="13" key="3">
    <citation type="submission" date="2025-09" db="UniProtKB">
        <authorList>
            <consortium name="Ensembl"/>
        </authorList>
    </citation>
    <scope>IDENTIFICATION</scope>
</reference>
<dbReference type="GeneTree" id="ENSGT00390000006712"/>
<dbReference type="GO" id="GO:0000387">
    <property type="term" value="P:spliceosomal snRNP assembly"/>
    <property type="evidence" value="ECO:0007669"/>
    <property type="project" value="TreeGrafter"/>
</dbReference>
<accession>A0AAR2L8W8</accession>
<dbReference type="PROSITE" id="PS52001">
    <property type="entry name" value="AD"/>
    <property type="match status" value="1"/>
</dbReference>
<dbReference type="InterPro" id="IPR047574">
    <property type="entry name" value="AD"/>
</dbReference>
<organism evidence="13 14">
    <name type="scientific">Pygocentrus nattereri</name>
    <name type="common">Red-bellied piranha</name>
    <dbReference type="NCBI Taxonomy" id="42514"/>
    <lineage>
        <taxon>Eukaryota</taxon>
        <taxon>Metazoa</taxon>
        <taxon>Chordata</taxon>
        <taxon>Craniata</taxon>
        <taxon>Vertebrata</taxon>
        <taxon>Euteleostomi</taxon>
        <taxon>Actinopterygii</taxon>
        <taxon>Neopterygii</taxon>
        <taxon>Teleostei</taxon>
        <taxon>Ostariophysi</taxon>
        <taxon>Characiformes</taxon>
        <taxon>Characoidei</taxon>
        <taxon>Pygocentrus</taxon>
    </lineage>
</organism>
<dbReference type="AlphaFoldDB" id="A0AAR2L8W8"/>
<evidence type="ECO:0000256" key="1">
    <source>
        <dbReference type="ARBA" id="ARBA00004496"/>
    </source>
</evidence>
<keyword evidence="3" id="KW-0963">Cytoplasm</keyword>
<name>A0AAR2L8W8_PYGNA</name>
<dbReference type="InterPro" id="IPR009422">
    <property type="entry name" value="Gemin6"/>
</dbReference>
<dbReference type="Gene3D" id="2.30.30.100">
    <property type="match status" value="1"/>
</dbReference>
<evidence type="ECO:0000256" key="3">
    <source>
        <dbReference type="ARBA" id="ARBA00022490"/>
    </source>
</evidence>
<evidence type="ECO:0000256" key="5">
    <source>
        <dbReference type="ARBA" id="ARBA00022664"/>
    </source>
</evidence>
<keyword evidence="7" id="KW-0539">Nucleus</keyword>
<reference evidence="13" key="2">
    <citation type="submission" date="2025-08" db="UniProtKB">
        <authorList>
            <consortium name="Ensembl"/>
        </authorList>
    </citation>
    <scope>IDENTIFICATION</scope>
</reference>
<sequence length="174" mass="19394">MLVNLSWLANLPVSMMPQEWRKFVNHEVKVTAHDNQQHEGWVFTVDPVSASVVLVAFQEKGGACVKVVLGHAVREVQVLREGDEEMEKKLKSLFTPAGSQSFSAKELKERKESLRSWLEKNLIPVTDEGDVLRVANVLTISAPYGAEQCISSNEIILARVQSLVDSNPGQKDQK</sequence>
<comment type="function">
    <text evidence="9">The SMN complex catalyzes the assembly of small nuclear ribonucleoproteins (snRNPs), the building blocks of the spliceosome, and thereby plays an important role in the splicing of cellular pre-mRNAs. Most spliceosomal snRNPs contain a common set of Sm proteins SNRPB, SNRPD1, SNRPD2, SNRPD3, SNRPE, SNRPF and SNRPG that assemble in a heptameric protein ring on the Sm site of the small nuclear RNA to form the core snRNP (Sm core). In the cytosol, the Sm proteins SNRPD1, SNRPD2, SNRPE, SNRPF and SNRPG are trapped in an inactive 6S pICln-Sm complex by the chaperone CLNS1A that controls the assembly of the core snRNP. To assemble core snRNPs, the SMN complex accepts the trapped 5Sm proteins from CLNS1A forming an intermediate. Binding of snRNA inside 5Sm triggers eviction of the SMN complex, thereby allowing binding of SNRPD3 and SNRPB to complete assembly of the core snRNP.</text>
</comment>
<dbReference type="FunFam" id="2.30.30.100:FF:000038">
    <property type="entry name" value="Gem-associated protein 6"/>
    <property type="match status" value="1"/>
</dbReference>
<evidence type="ECO:0000259" key="12">
    <source>
        <dbReference type="PROSITE" id="PS52001"/>
    </source>
</evidence>
<dbReference type="GO" id="GO:0032797">
    <property type="term" value="C:SMN complex"/>
    <property type="evidence" value="ECO:0007669"/>
    <property type="project" value="TreeGrafter"/>
</dbReference>
<evidence type="ECO:0000256" key="7">
    <source>
        <dbReference type="ARBA" id="ARBA00023242"/>
    </source>
</evidence>
<comment type="subunit">
    <text evidence="10">Part of the core SMN complex that contains SMN1, GEMIN2/SIP1, DDX20/GEMIN3, GEMIN4, GEMIN5, GEMIN6, GEMIN7, GEMIN8 and STRAP/UNRIP. Part of the SMN-Sm complex that contains SMN1, GEMIN2/SIP1, DDX20/GEMIN3, GEMIN4, GEMIN5, GEMIN6, GEMIN7, GEMIN8, STRAP/UNRIP and the Sm proteins SNRPB, SNRPD1, SNRPD2, SNRPD3, SNRPE, SNRPF and SNRPG. Interacts with GEMIN7; the interaction is direct. Interacts with GEMIN8; the interaction is direct. Interacts with SNRPB, SNRPD2, SNRPD3 and SNRPE; the interaction is direct.</text>
</comment>
<evidence type="ECO:0000256" key="9">
    <source>
        <dbReference type="ARBA" id="ARBA00059373"/>
    </source>
</evidence>
<reference evidence="13 14" key="1">
    <citation type="submission" date="2020-10" db="EMBL/GenBank/DDBJ databases">
        <title>Pygocentrus nattereri (red-bellied piranha) genome, fPygNat1, primary haplotype.</title>
        <authorList>
            <person name="Myers G."/>
            <person name="Meyer A."/>
            <person name="Karagic N."/>
            <person name="Pippel M."/>
            <person name="Winkler S."/>
            <person name="Tracey A."/>
            <person name="Wood J."/>
            <person name="Formenti G."/>
            <person name="Howe K."/>
            <person name="Fedrigo O."/>
            <person name="Jarvis E.D."/>
        </authorList>
    </citation>
    <scope>NUCLEOTIDE SEQUENCE [LARGE SCALE GENOMIC DNA]</scope>
</reference>
<dbReference type="Ensembl" id="ENSPNAT00000085824.1">
    <property type="protein sequence ID" value="ENSPNAP00000073043.1"/>
    <property type="gene ID" value="ENSPNAG00000031803.1"/>
</dbReference>
<comment type="subcellular location">
    <subcellularLocation>
        <location evidence="1">Cytoplasm</location>
    </subcellularLocation>
    <subcellularLocation>
        <location evidence="8">Nucleus</location>
        <location evidence="8">Gem</location>
    </subcellularLocation>
    <subcellularLocation>
        <location evidence="2">Nucleus</location>
        <location evidence="2">Nucleoplasm</location>
    </subcellularLocation>
</comment>
<keyword evidence="4" id="KW-0597">Phosphoprotein</keyword>
<dbReference type="Pfam" id="PF06372">
    <property type="entry name" value="Gemin6"/>
    <property type="match status" value="1"/>
</dbReference>
<dbReference type="Proteomes" id="UP001501920">
    <property type="component" value="Chromosome 15"/>
</dbReference>